<dbReference type="Pfam" id="PF00732">
    <property type="entry name" value="GMC_oxred_N"/>
    <property type="match status" value="1"/>
</dbReference>
<evidence type="ECO:0000313" key="7">
    <source>
        <dbReference type="EMBL" id="KAJ7389633.1"/>
    </source>
</evidence>
<feature type="domain" description="Glucose-methanol-choline oxidoreductase N-terminal" evidence="6">
    <location>
        <begin position="122"/>
        <end position="145"/>
    </location>
</feature>
<dbReference type="PANTHER" id="PTHR11552:SF147">
    <property type="entry name" value="CHOLINE DEHYDROGENASE, MITOCHONDRIAL"/>
    <property type="match status" value="1"/>
</dbReference>
<organism evidence="7 8">
    <name type="scientific">Desmophyllum pertusum</name>
    <dbReference type="NCBI Taxonomy" id="174260"/>
    <lineage>
        <taxon>Eukaryota</taxon>
        <taxon>Metazoa</taxon>
        <taxon>Cnidaria</taxon>
        <taxon>Anthozoa</taxon>
        <taxon>Hexacorallia</taxon>
        <taxon>Scleractinia</taxon>
        <taxon>Caryophylliina</taxon>
        <taxon>Caryophylliidae</taxon>
        <taxon>Desmophyllum</taxon>
    </lineage>
</organism>
<evidence type="ECO:0000256" key="2">
    <source>
        <dbReference type="ARBA" id="ARBA00010790"/>
    </source>
</evidence>
<evidence type="ECO:0000313" key="8">
    <source>
        <dbReference type="Proteomes" id="UP001163046"/>
    </source>
</evidence>
<keyword evidence="8" id="KW-1185">Reference proteome</keyword>
<protein>
    <recommendedName>
        <fullName evidence="6">Glucose-methanol-choline oxidoreductase N-terminal domain-containing protein</fullName>
    </recommendedName>
</protein>
<dbReference type="GO" id="GO:0050660">
    <property type="term" value="F:flavin adenine dinucleotide binding"/>
    <property type="evidence" value="ECO:0007669"/>
    <property type="project" value="InterPro"/>
</dbReference>
<dbReference type="GO" id="GO:0016614">
    <property type="term" value="F:oxidoreductase activity, acting on CH-OH group of donors"/>
    <property type="evidence" value="ECO:0007669"/>
    <property type="project" value="InterPro"/>
</dbReference>
<dbReference type="InterPro" id="IPR036188">
    <property type="entry name" value="FAD/NAD-bd_sf"/>
</dbReference>
<gene>
    <name evidence="7" type="ORF">OS493_029972</name>
</gene>
<dbReference type="AlphaFoldDB" id="A0A9W9ZYX0"/>
<dbReference type="PROSITE" id="PS00623">
    <property type="entry name" value="GMC_OXRED_1"/>
    <property type="match status" value="1"/>
</dbReference>
<evidence type="ECO:0000259" key="6">
    <source>
        <dbReference type="PROSITE" id="PS00623"/>
    </source>
</evidence>
<dbReference type="InterPro" id="IPR012132">
    <property type="entry name" value="GMC_OxRdtase"/>
</dbReference>
<sequence>MCITTVGHKVSSFLPEVRFYIIQYELASQVQPHRFKSTSSFSSTHDYVIIGAGSAGCVLANRLSDNPDSRVLLLEAGPQDNSWKIQMPAAMPYNLEDDSHNWCYTSEPQENLQNRTIYHPRGRVLGGSSSINAMLFVRGHACDFDRWDREGATGWSYADCLPYFKKSETYELGANQYRGASGPLRVSRGTGSNPLHQAFVAAGIEAGYPFTEDFNGYQHEELAGWTVLYTMENDGVLQPLI</sequence>
<comment type="cofactor">
    <cofactor evidence="1">
        <name>FAD</name>
        <dbReference type="ChEBI" id="CHEBI:57692"/>
    </cofactor>
</comment>
<name>A0A9W9ZYX0_9CNID</name>
<comment type="caution">
    <text evidence="7">The sequence shown here is derived from an EMBL/GenBank/DDBJ whole genome shotgun (WGS) entry which is preliminary data.</text>
</comment>
<dbReference type="Gene3D" id="3.50.50.60">
    <property type="entry name" value="FAD/NAD(P)-binding domain"/>
    <property type="match status" value="1"/>
</dbReference>
<reference evidence="7" key="1">
    <citation type="submission" date="2023-01" db="EMBL/GenBank/DDBJ databases">
        <title>Genome assembly of the deep-sea coral Lophelia pertusa.</title>
        <authorList>
            <person name="Herrera S."/>
            <person name="Cordes E."/>
        </authorList>
    </citation>
    <scope>NUCLEOTIDE SEQUENCE</scope>
    <source>
        <strain evidence="7">USNM1676648</strain>
        <tissue evidence="7">Polyp</tissue>
    </source>
</reference>
<dbReference type="Proteomes" id="UP001163046">
    <property type="component" value="Unassembled WGS sequence"/>
</dbReference>
<dbReference type="InterPro" id="IPR000172">
    <property type="entry name" value="GMC_OxRdtase_N"/>
</dbReference>
<dbReference type="PANTHER" id="PTHR11552">
    <property type="entry name" value="GLUCOSE-METHANOL-CHOLINE GMC OXIDOREDUCTASE"/>
    <property type="match status" value="1"/>
</dbReference>
<evidence type="ECO:0000256" key="5">
    <source>
        <dbReference type="RuleBase" id="RU003968"/>
    </source>
</evidence>
<dbReference type="Gene3D" id="3.30.560.10">
    <property type="entry name" value="Glucose Oxidase, domain 3"/>
    <property type="match status" value="1"/>
</dbReference>
<proteinExistence type="inferred from homology"/>
<comment type="similarity">
    <text evidence="2 5">Belongs to the GMC oxidoreductase family.</text>
</comment>
<evidence type="ECO:0000256" key="4">
    <source>
        <dbReference type="ARBA" id="ARBA00022827"/>
    </source>
</evidence>
<evidence type="ECO:0000256" key="3">
    <source>
        <dbReference type="ARBA" id="ARBA00022630"/>
    </source>
</evidence>
<keyword evidence="4 5" id="KW-0274">FAD</keyword>
<dbReference type="OrthoDB" id="269227at2759"/>
<keyword evidence="3 5" id="KW-0285">Flavoprotein</keyword>
<accession>A0A9W9ZYX0</accession>
<evidence type="ECO:0000256" key="1">
    <source>
        <dbReference type="ARBA" id="ARBA00001974"/>
    </source>
</evidence>
<dbReference type="EMBL" id="MU825427">
    <property type="protein sequence ID" value="KAJ7389633.1"/>
    <property type="molecule type" value="Genomic_DNA"/>
</dbReference>
<dbReference type="SUPFAM" id="SSF51905">
    <property type="entry name" value="FAD/NAD(P)-binding domain"/>
    <property type="match status" value="1"/>
</dbReference>